<comment type="catalytic activity">
    <reaction evidence="1">
        <text>(7R,8S)-7,8-diammoniononanoate + CO2 + ATP = (4R,5S)-dethiobiotin + ADP + phosphate + 3 H(+)</text>
        <dbReference type="Rhea" id="RHEA:15805"/>
        <dbReference type="ChEBI" id="CHEBI:15378"/>
        <dbReference type="ChEBI" id="CHEBI:16526"/>
        <dbReference type="ChEBI" id="CHEBI:30616"/>
        <dbReference type="ChEBI" id="CHEBI:43474"/>
        <dbReference type="ChEBI" id="CHEBI:149469"/>
        <dbReference type="ChEBI" id="CHEBI:149473"/>
        <dbReference type="ChEBI" id="CHEBI:456216"/>
        <dbReference type="EC" id="6.3.3.3"/>
    </reaction>
</comment>
<dbReference type="AlphaFoldDB" id="A0A2W1L855"/>
<dbReference type="NCBIfam" id="TIGR00347">
    <property type="entry name" value="bioD"/>
    <property type="match status" value="1"/>
</dbReference>
<dbReference type="UniPathway" id="UPA00078">
    <property type="reaction ID" value="UER00161"/>
</dbReference>
<comment type="caution">
    <text evidence="1">Lacks conserved residue(s) required for the propagation of feature annotation.</text>
</comment>
<dbReference type="GO" id="GO:0000287">
    <property type="term" value="F:magnesium ion binding"/>
    <property type="evidence" value="ECO:0007669"/>
    <property type="project" value="UniProtKB-UniRule"/>
</dbReference>
<feature type="binding site" evidence="1">
    <location>
        <position position="57"/>
    </location>
    <ligand>
        <name>substrate</name>
    </ligand>
</feature>
<comment type="pathway">
    <text evidence="1">Cofactor biosynthesis; biotin biosynthesis; biotin from 7,8-diaminononanoate: step 1/2.</text>
</comment>
<accession>A0A2W1L855</accession>
<dbReference type="InterPro" id="IPR027417">
    <property type="entry name" value="P-loop_NTPase"/>
</dbReference>
<organism evidence="2 3">
    <name type="scientific">Paenibacillus sambharensis</name>
    <dbReference type="NCBI Taxonomy" id="1803190"/>
    <lineage>
        <taxon>Bacteria</taxon>
        <taxon>Bacillati</taxon>
        <taxon>Bacillota</taxon>
        <taxon>Bacilli</taxon>
        <taxon>Bacillales</taxon>
        <taxon>Paenibacillaceae</taxon>
        <taxon>Paenibacillus</taxon>
    </lineage>
</organism>
<evidence type="ECO:0000313" key="2">
    <source>
        <dbReference type="EMBL" id="PZD96338.1"/>
    </source>
</evidence>
<dbReference type="GO" id="GO:0005524">
    <property type="term" value="F:ATP binding"/>
    <property type="evidence" value="ECO:0007669"/>
    <property type="project" value="UniProtKB-UniRule"/>
</dbReference>
<comment type="similarity">
    <text evidence="1">Belongs to the dethiobiotin synthetase family.</text>
</comment>
<protein>
    <recommendedName>
        <fullName evidence="1">ATP-dependent dethiobiotin synthetase BioD</fullName>
        <ecNumber evidence="1">6.3.3.3</ecNumber>
    </recommendedName>
    <alternativeName>
        <fullName evidence="1">DTB synthetase</fullName>
        <shortName evidence="1">DTBS</shortName>
    </alternativeName>
    <alternativeName>
        <fullName evidence="1">Dethiobiotin synthase</fullName>
    </alternativeName>
</protein>
<keyword evidence="1" id="KW-0067">ATP-binding</keyword>
<sequence length="256" mass="26180">MSTVKKVRGSAAKQPLFPGLFVAGTDTGVGKTLVTAALAAALREEGRNIGVWKPVQSGELIGSGASDAERLLEGSGIEERPEAVASFTFEAPLTPALAAEQAGVDLSLDDLLVSGIRLAERYGGGLLVEGAGGTAVPLTKDALVIDLIVRLGLPVLIAARSGLGTINHTLLTAEALRARGIPVVGAVLNDGAAGMPADDPSVSSNAAMIEKYGGIKVLGRLPSLNGEAGPVQLADAVRRSLDLEPVRRLLDEGRIN</sequence>
<dbReference type="GO" id="GO:0005829">
    <property type="term" value="C:cytosol"/>
    <property type="evidence" value="ECO:0007669"/>
    <property type="project" value="TreeGrafter"/>
</dbReference>
<keyword evidence="1" id="KW-0963">Cytoplasm</keyword>
<evidence type="ECO:0000313" key="3">
    <source>
        <dbReference type="Proteomes" id="UP000249522"/>
    </source>
</evidence>
<proteinExistence type="inferred from homology"/>
<keyword evidence="3" id="KW-1185">Reference proteome</keyword>
<reference evidence="2 3" key="1">
    <citation type="submission" date="2018-06" db="EMBL/GenBank/DDBJ databases">
        <title>Paenibacillus imtechensis sp. nov.</title>
        <authorList>
            <person name="Pinnaka A.K."/>
            <person name="Singh H."/>
            <person name="Kaur M."/>
        </authorList>
    </citation>
    <scope>NUCLEOTIDE SEQUENCE [LARGE SCALE GENOMIC DNA]</scope>
    <source>
        <strain evidence="2 3">SMB1</strain>
    </source>
</reference>
<feature type="active site" evidence="1">
    <location>
        <position position="53"/>
    </location>
</feature>
<keyword evidence="1" id="KW-0479">Metal-binding</keyword>
<feature type="binding site" evidence="1">
    <location>
        <position position="129"/>
    </location>
    <ligand>
        <name>Mg(2+)</name>
        <dbReference type="ChEBI" id="CHEBI:18420"/>
    </ligand>
</feature>
<feature type="binding site" evidence="1">
    <location>
        <begin position="189"/>
        <end position="190"/>
    </location>
    <ligand>
        <name>ATP</name>
        <dbReference type="ChEBI" id="CHEBI:30616"/>
    </ligand>
</feature>
<keyword evidence="1" id="KW-0436">Ligase</keyword>
<dbReference type="RefSeq" id="WP_111146192.1">
    <property type="nucleotide sequence ID" value="NZ_QKRB01000040.1"/>
</dbReference>
<keyword evidence="1" id="KW-0547">Nucleotide-binding</keyword>
<feature type="binding site" evidence="1">
    <location>
        <position position="32"/>
    </location>
    <ligand>
        <name>Mg(2+)</name>
        <dbReference type="ChEBI" id="CHEBI:18420"/>
    </ligand>
</feature>
<feature type="binding site" evidence="1">
    <location>
        <position position="67"/>
    </location>
    <ligand>
        <name>ATP</name>
        <dbReference type="ChEBI" id="CHEBI:30616"/>
    </ligand>
</feature>
<dbReference type="OrthoDB" id="9802097at2"/>
<dbReference type="EMBL" id="QKRB01000040">
    <property type="protein sequence ID" value="PZD96338.1"/>
    <property type="molecule type" value="Genomic_DNA"/>
</dbReference>
<dbReference type="GO" id="GO:0009102">
    <property type="term" value="P:biotin biosynthetic process"/>
    <property type="evidence" value="ECO:0007669"/>
    <property type="project" value="UniProtKB-UniRule"/>
</dbReference>
<feature type="binding site" evidence="1">
    <location>
        <position position="67"/>
    </location>
    <ligand>
        <name>Mg(2+)</name>
        <dbReference type="ChEBI" id="CHEBI:18420"/>
    </ligand>
</feature>
<dbReference type="Pfam" id="PF13500">
    <property type="entry name" value="AAA_26"/>
    <property type="match status" value="1"/>
</dbReference>
<feature type="binding site" evidence="1">
    <location>
        <begin position="28"/>
        <end position="33"/>
    </location>
    <ligand>
        <name>ATP</name>
        <dbReference type="ChEBI" id="CHEBI:30616"/>
    </ligand>
</feature>
<dbReference type="PIRSF" id="PIRSF006755">
    <property type="entry name" value="DTB_synth"/>
    <property type="match status" value="1"/>
</dbReference>
<dbReference type="PANTHER" id="PTHR43210:SF5">
    <property type="entry name" value="DETHIOBIOTIN SYNTHETASE"/>
    <property type="match status" value="1"/>
</dbReference>
<dbReference type="PANTHER" id="PTHR43210">
    <property type="entry name" value="DETHIOBIOTIN SYNTHETASE"/>
    <property type="match status" value="1"/>
</dbReference>
<feature type="binding site" evidence="1">
    <location>
        <begin position="129"/>
        <end position="132"/>
    </location>
    <ligand>
        <name>ATP</name>
        <dbReference type="ChEBI" id="CHEBI:30616"/>
    </ligand>
</feature>
<dbReference type="EC" id="6.3.3.3" evidence="1"/>
<dbReference type="Proteomes" id="UP000249522">
    <property type="component" value="Unassembled WGS sequence"/>
</dbReference>
<evidence type="ECO:0000256" key="1">
    <source>
        <dbReference type="HAMAP-Rule" id="MF_00336"/>
    </source>
</evidence>
<comment type="cofactor">
    <cofactor evidence="1">
        <name>Mg(2+)</name>
        <dbReference type="ChEBI" id="CHEBI:18420"/>
    </cofactor>
</comment>
<comment type="function">
    <text evidence="1">Catalyzes a mechanistically unusual reaction, the ATP-dependent insertion of CO2 between the N7 and N8 nitrogen atoms of 7,8-diaminopelargonic acid (DAPA, also called 7,8-diammoniononanoate) to form a ureido ring.</text>
</comment>
<comment type="subunit">
    <text evidence="1">Homodimer.</text>
</comment>
<dbReference type="GO" id="GO:0004141">
    <property type="term" value="F:dethiobiotin synthase activity"/>
    <property type="evidence" value="ECO:0007669"/>
    <property type="project" value="UniProtKB-UniRule"/>
</dbReference>
<dbReference type="Gene3D" id="3.40.50.300">
    <property type="entry name" value="P-loop containing nucleotide triphosphate hydrolases"/>
    <property type="match status" value="1"/>
</dbReference>
<name>A0A2W1L855_9BACL</name>
<gene>
    <name evidence="1 2" type="primary">bioD</name>
    <name evidence="2" type="ORF">DNH61_08265</name>
</gene>
<comment type="subcellular location">
    <subcellularLocation>
        <location evidence="1">Cytoplasm</location>
    </subcellularLocation>
</comment>
<comment type="caution">
    <text evidence="2">The sequence shown here is derived from an EMBL/GenBank/DDBJ whole genome shotgun (WGS) entry which is preliminary data.</text>
</comment>
<dbReference type="HAMAP" id="MF_00336">
    <property type="entry name" value="BioD"/>
    <property type="match status" value="1"/>
</dbReference>
<dbReference type="CDD" id="cd03109">
    <property type="entry name" value="DTBS"/>
    <property type="match status" value="1"/>
</dbReference>
<dbReference type="SUPFAM" id="SSF52540">
    <property type="entry name" value="P-loop containing nucleoside triphosphate hydrolases"/>
    <property type="match status" value="1"/>
</dbReference>
<dbReference type="InterPro" id="IPR004472">
    <property type="entry name" value="DTB_synth_BioD"/>
</dbReference>
<keyword evidence="1" id="KW-0460">Magnesium</keyword>
<keyword evidence="1" id="KW-0093">Biotin biosynthesis</keyword>